<name>A0A7C3C8X3_9PROT</name>
<gene>
    <name evidence="2" type="ORF">ENJ46_01360</name>
</gene>
<dbReference type="AlphaFoldDB" id="A0A7C3C8X3"/>
<dbReference type="SUPFAM" id="SSF101960">
    <property type="entry name" value="Stabilizer of iron transporter SufD"/>
    <property type="match status" value="1"/>
</dbReference>
<accession>A0A7C3C8X3</accession>
<dbReference type="Pfam" id="PF01458">
    <property type="entry name" value="SUFBD_core"/>
    <property type="match status" value="1"/>
</dbReference>
<dbReference type="PANTHER" id="PTHR43575">
    <property type="entry name" value="PROTEIN ABCI7, CHLOROPLASTIC"/>
    <property type="match status" value="1"/>
</dbReference>
<evidence type="ECO:0000259" key="1">
    <source>
        <dbReference type="Pfam" id="PF01458"/>
    </source>
</evidence>
<dbReference type="PANTHER" id="PTHR43575:SF1">
    <property type="entry name" value="PROTEIN ABCI7, CHLOROPLASTIC"/>
    <property type="match status" value="1"/>
</dbReference>
<dbReference type="InterPro" id="IPR037284">
    <property type="entry name" value="SUF_FeS_clus_asmbl_SufBD_sf"/>
</dbReference>
<evidence type="ECO:0000313" key="2">
    <source>
        <dbReference type="EMBL" id="HFB54546.1"/>
    </source>
</evidence>
<proteinExistence type="predicted"/>
<dbReference type="GO" id="GO:0016226">
    <property type="term" value="P:iron-sulfur cluster assembly"/>
    <property type="evidence" value="ECO:0007669"/>
    <property type="project" value="InterPro"/>
</dbReference>
<protein>
    <submittedName>
        <fullName evidence="2">SufD family Fe-S cluster assembly protein</fullName>
    </submittedName>
</protein>
<dbReference type="Proteomes" id="UP000886042">
    <property type="component" value="Unassembled WGS sequence"/>
</dbReference>
<reference evidence="2" key="1">
    <citation type="journal article" date="2020" name="mSystems">
        <title>Genome- and Community-Level Interaction Insights into Carbon Utilization and Element Cycling Functions of Hydrothermarchaeota in Hydrothermal Sediment.</title>
        <authorList>
            <person name="Zhou Z."/>
            <person name="Liu Y."/>
            <person name="Xu W."/>
            <person name="Pan J."/>
            <person name="Luo Z.H."/>
            <person name="Li M."/>
        </authorList>
    </citation>
    <scope>NUCLEOTIDE SEQUENCE [LARGE SCALE GENOMIC DNA]</scope>
    <source>
        <strain evidence="2">HyVt-489</strain>
    </source>
</reference>
<sequence length="365" mass="40048">MQTLPKNWKKRAMTNMQPKLTSAEEILGGVLPHRRMEAWKWTDVRATLKTEPHGLSAACHPQITCPDGVDVSKEGVLPSETVMGKFAATFAHNATVIIVPAGFKSDTPIVLSHMNSGHARIIVKLGQGADIRVVETHDSDDASFVNIDMRFELAQGAKLTRTLLHEDHVGTSRIATTQINAWADAELAQHSLSFGAGLSRFETRIASLGENLRAEIHGAYLLNDKRHCDMTSYIDLGAQDAHIRQSVKGVVSDKARGVFQGKFHVRRPAQGADAEMRHDAIMLSDTCEVRAKPELEIYADDVACAHGNTVGALDESALFYMRQRGIPKSQARALLTQAFVANAFNGMAVSDVFMTRISTWLEHNS</sequence>
<comment type="caution">
    <text evidence="2">The sequence shown here is derived from an EMBL/GenBank/DDBJ whole genome shotgun (WGS) entry which is preliminary data.</text>
</comment>
<feature type="domain" description="SUF system FeS cluster assembly SufBD core" evidence="1">
    <location>
        <begin position="116"/>
        <end position="339"/>
    </location>
</feature>
<dbReference type="EMBL" id="DRMN01000092">
    <property type="protein sequence ID" value="HFB54546.1"/>
    <property type="molecule type" value="Genomic_DNA"/>
</dbReference>
<dbReference type="InterPro" id="IPR000825">
    <property type="entry name" value="SUF_FeS_clus_asmbl_SufBD_core"/>
</dbReference>
<organism evidence="2 3">
    <name type="scientific">Hellea balneolensis</name>
    <dbReference type="NCBI Taxonomy" id="287478"/>
    <lineage>
        <taxon>Bacteria</taxon>
        <taxon>Pseudomonadati</taxon>
        <taxon>Pseudomonadota</taxon>
        <taxon>Alphaproteobacteria</taxon>
        <taxon>Maricaulales</taxon>
        <taxon>Robiginitomaculaceae</taxon>
        <taxon>Hellea</taxon>
    </lineage>
</organism>
<evidence type="ECO:0000313" key="3">
    <source>
        <dbReference type="Proteomes" id="UP000886042"/>
    </source>
</evidence>
<dbReference type="InterPro" id="IPR055346">
    <property type="entry name" value="Fe-S_cluster_assembly_SufBD"/>
</dbReference>